<dbReference type="PANTHER" id="PTHR33167:SF4">
    <property type="entry name" value="TRANSCRIPTION FACTOR, PUTATIVE (DUF863)-RELATED"/>
    <property type="match status" value="1"/>
</dbReference>
<dbReference type="Proteomes" id="UP001177003">
    <property type="component" value="Chromosome 0"/>
</dbReference>
<dbReference type="Pfam" id="PF05904">
    <property type="entry name" value="DUF863"/>
    <property type="match status" value="4"/>
</dbReference>
<name>A0AA35Y5B6_LACSI</name>
<feature type="compositionally biased region" description="Basic residues" evidence="2">
    <location>
        <begin position="707"/>
        <end position="718"/>
    </location>
</feature>
<keyword evidence="4" id="KW-1185">Reference proteome</keyword>
<dbReference type="InterPro" id="IPR008581">
    <property type="entry name" value="DUF863_pln"/>
</dbReference>
<sequence>MGTEVHCKSSFEGYYSMRDANEDSNSSSWPLFYGEKSLNNGHYYNGFIPRTISDDKDALKQKMLEHEAIFKNQVHELHRLYIRQRDIMEEVKRKEINKHRVSIDASSSSSFLPSQKPYEDTHTHKWQMPTFPCATRPSIFGAEISNSPLSCSKGNNNNNNNNNNNSSKDCEIVECRPSKVRKKLFDLELPPDENMDHEEHEGMQCKQVSEESSFRGSNGLADLNEPVHVDEPMVHGSGSFGGFGSSAKPHVGQGQFLDQRHEFSARPGGVFNPLLIEGKGNGSGRDWLSNTRETGNSRGNMNLAPATYSEISTRFQDHARLNQTHLPFPSSRTSTSYPHPNSSNFATSWEKQNGSLTHKLTSFQKQPSFLSSSSPQSHHMVLGDKWQSNGSYTPNGFYRGSSSGSKDPCARFPSGVLDHRNYNNLDDKSQKIFNGSNFIDLDTTKGMDLNTVENVCNDDNGSSRKCNQTVLPWLQPKPDICKNDSPSINNGKIPPVFGNSCVSENGKIKKEMEQEQHRGFDINVAWDDDPENNDIEKEINTENEKIKNHFDLNSCVTEDEEITVPESVKSLKKITMEIDLEAPAVPEVEEEEEEEEEETIDEVKKLDEELAKVAAEAMVAIFSQPKSMSDVAVGSESDDEGKDKDKDHLLWFADVIGNVGPVSNAIDEYEELTLKLEETKEQDYMPKPLAPDFQEPDEAGPSAGPLRPRRGQARRGRPRRDFQRDILPGLVSLSRHEVTEDLQIFGGLMKATGYSWNVGLTRRNGTRGRRKAVVVVADTPPAATPPPPPPPPPPLSEQLGNLEVVGLEERSLTGWGKTTRRPRRQRCAAEGGKNQFREADLWLVESEIVLWDCHCTCLFVISQNLGSVLTRPDPYLSVYPFANLVFSLEIVLIPVGSPTIIVY</sequence>
<proteinExistence type="predicted"/>
<organism evidence="3 4">
    <name type="scientific">Lactuca saligna</name>
    <name type="common">Willowleaf lettuce</name>
    <dbReference type="NCBI Taxonomy" id="75948"/>
    <lineage>
        <taxon>Eukaryota</taxon>
        <taxon>Viridiplantae</taxon>
        <taxon>Streptophyta</taxon>
        <taxon>Embryophyta</taxon>
        <taxon>Tracheophyta</taxon>
        <taxon>Spermatophyta</taxon>
        <taxon>Magnoliopsida</taxon>
        <taxon>eudicotyledons</taxon>
        <taxon>Gunneridae</taxon>
        <taxon>Pentapetalae</taxon>
        <taxon>asterids</taxon>
        <taxon>campanulids</taxon>
        <taxon>Asterales</taxon>
        <taxon>Asteraceae</taxon>
        <taxon>Cichorioideae</taxon>
        <taxon>Cichorieae</taxon>
        <taxon>Lactucinae</taxon>
        <taxon>Lactuca</taxon>
    </lineage>
</organism>
<dbReference type="AlphaFoldDB" id="A0AA35Y5B6"/>
<protein>
    <submittedName>
        <fullName evidence="3">Uncharacterized protein</fullName>
    </submittedName>
</protein>
<accession>A0AA35Y5B6</accession>
<feature type="coiled-coil region" evidence="1">
    <location>
        <begin position="589"/>
        <end position="616"/>
    </location>
</feature>
<gene>
    <name evidence="3" type="ORF">LSALG_LOCUS6273</name>
</gene>
<dbReference type="EMBL" id="OX465086">
    <property type="protein sequence ID" value="CAI9265680.1"/>
    <property type="molecule type" value="Genomic_DNA"/>
</dbReference>
<keyword evidence="1" id="KW-0175">Coiled coil</keyword>
<feature type="region of interest" description="Disordered" evidence="2">
    <location>
        <begin position="679"/>
        <end position="722"/>
    </location>
</feature>
<evidence type="ECO:0000256" key="2">
    <source>
        <dbReference type="SAM" id="MobiDB-lite"/>
    </source>
</evidence>
<evidence type="ECO:0000313" key="3">
    <source>
        <dbReference type="EMBL" id="CAI9265680.1"/>
    </source>
</evidence>
<dbReference type="PANTHER" id="PTHR33167">
    <property type="entry name" value="TRANSCRIPTION FACTOR, PUTATIVE (DUF863)-RELATED"/>
    <property type="match status" value="1"/>
</dbReference>
<feature type="region of interest" description="Disordered" evidence="2">
    <location>
        <begin position="367"/>
        <end position="386"/>
    </location>
</feature>
<evidence type="ECO:0000313" key="4">
    <source>
        <dbReference type="Proteomes" id="UP001177003"/>
    </source>
</evidence>
<evidence type="ECO:0000256" key="1">
    <source>
        <dbReference type="SAM" id="Coils"/>
    </source>
</evidence>
<reference evidence="3" key="1">
    <citation type="submission" date="2023-04" db="EMBL/GenBank/DDBJ databases">
        <authorList>
            <person name="Vijverberg K."/>
            <person name="Xiong W."/>
            <person name="Schranz E."/>
        </authorList>
    </citation>
    <scope>NUCLEOTIDE SEQUENCE</scope>
</reference>
<feature type="compositionally biased region" description="Low complexity" evidence="2">
    <location>
        <begin position="367"/>
        <end position="377"/>
    </location>
</feature>